<name>A0A7J5DLZ1_9ACTN</name>
<dbReference type="AlphaFoldDB" id="A0A7J5DLZ1"/>
<gene>
    <name evidence="2" type="ORF">F8144_05130</name>
</gene>
<dbReference type="Proteomes" id="UP000442990">
    <property type="component" value="Unassembled WGS sequence"/>
</dbReference>
<evidence type="ECO:0000313" key="3">
    <source>
        <dbReference type="Proteomes" id="UP000442990"/>
    </source>
</evidence>
<protein>
    <submittedName>
        <fullName evidence="2">Uncharacterized protein</fullName>
    </submittedName>
</protein>
<sequence>MDGASPGGSGHDGSRCASRGACFIRCGPAYPLFTWSERPANAGAGPGGTPRPCRQIPACPATPGTPPSSSSRGTPTRRTGRKPKYAQYEGFRPALPQALRAGGTPRARSPELSASLEQGRPPRRRRAALRATTGM</sequence>
<comment type="caution">
    <text evidence="2">The sequence shown here is derived from an EMBL/GenBank/DDBJ whole genome shotgun (WGS) entry which is preliminary data.</text>
</comment>
<evidence type="ECO:0000313" key="2">
    <source>
        <dbReference type="EMBL" id="KAB1989737.1"/>
    </source>
</evidence>
<evidence type="ECO:0000256" key="1">
    <source>
        <dbReference type="SAM" id="MobiDB-lite"/>
    </source>
</evidence>
<accession>A0A7J5DLZ1</accession>
<dbReference type="EMBL" id="WBKG01000003">
    <property type="protein sequence ID" value="KAB1989737.1"/>
    <property type="molecule type" value="Genomic_DNA"/>
</dbReference>
<feature type="region of interest" description="Disordered" evidence="1">
    <location>
        <begin position="35"/>
        <end position="135"/>
    </location>
</feature>
<feature type="compositionally biased region" description="Low complexity" evidence="1">
    <location>
        <begin position="67"/>
        <end position="77"/>
    </location>
</feature>
<organism evidence="2 3">
    <name type="scientific">Streptomyces triticiradicis</name>
    <dbReference type="NCBI Taxonomy" id="2651189"/>
    <lineage>
        <taxon>Bacteria</taxon>
        <taxon>Bacillati</taxon>
        <taxon>Actinomycetota</taxon>
        <taxon>Actinomycetes</taxon>
        <taxon>Kitasatosporales</taxon>
        <taxon>Streptomycetaceae</taxon>
        <taxon>Streptomyces</taxon>
    </lineage>
</organism>
<reference evidence="2 3" key="1">
    <citation type="submission" date="2019-09" db="EMBL/GenBank/DDBJ databases">
        <title>Isolation and identification of active actinomycetes.</title>
        <authorList>
            <person name="Yu Z."/>
            <person name="Han C."/>
            <person name="Yu B."/>
        </authorList>
    </citation>
    <scope>NUCLEOTIDE SEQUENCE [LARGE SCALE GENOMIC DNA]</scope>
    <source>
        <strain evidence="2 3">NEAU-H2</strain>
    </source>
</reference>
<proteinExistence type="predicted"/>
<keyword evidence="3" id="KW-1185">Reference proteome</keyword>